<dbReference type="InterPro" id="IPR047156">
    <property type="entry name" value="Teg/CotR/CapV-like"/>
</dbReference>
<dbReference type="Gene3D" id="3.40.1090.10">
    <property type="entry name" value="Cytosolic phospholipase A2 catalytic domain"/>
    <property type="match status" value="1"/>
</dbReference>
<comment type="caution">
    <text evidence="4">The sequence shown here is derived from an EMBL/GenBank/DDBJ whole genome shotgun (WGS) entry which is preliminary data.</text>
</comment>
<keyword evidence="5" id="KW-1185">Reference proteome</keyword>
<protein>
    <submittedName>
        <fullName evidence="4">Patatin-like phospholipase family protein</fullName>
    </submittedName>
</protein>
<feature type="active site" description="Proton acceptor" evidence="2">
    <location>
        <position position="181"/>
    </location>
</feature>
<keyword evidence="2" id="KW-0442">Lipid degradation</keyword>
<feature type="short sequence motif" description="GXSXG" evidence="2">
    <location>
        <begin position="42"/>
        <end position="46"/>
    </location>
</feature>
<dbReference type="InterPro" id="IPR016035">
    <property type="entry name" value="Acyl_Trfase/lysoPLipase"/>
</dbReference>
<sequence length="345" mass="38466">MTYRILSIDGGGIRGVLAARMLQRIEERLELPLREHFDLIAGTSTGSMVGAAIAMGIPCKDIVQLYRKKSKKVFPYKSRWTLKRLPLLLKHGPSAPKFSEDGLIRMLKDLLGEKRLGDINAAKLLITSYDTIGRSPIIFKSWKEKFANVPVWEACLCSASAPTFFPAHRLVIDGEVMSAIDGGLAANNPTACAVAEAIRLGHRLEDLEVISIGTGAATRVIPWEQARSWGTLQWIWGGRVVKVMTDAPCEVYHYITDYVIGDKSRYARLQFPLDRRLIHKPLSDDMDDASKENINNLVEAADAYMNLVEVVECLDMCLRKSEPPQIHVQERYKGIPTNKGSKFAG</sequence>
<evidence type="ECO:0000313" key="5">
    <source>
        <dbReference type="Proteomes" id="UP001525890"/>
    </source>
</evidence>
<feature type="domain" description="PNPLA" evidence="3">
    <location>
        <begin position="6"/>
        <end position="194"/>
    </location>
</feature>
<feature type="short sequence motif" description="DGA/G" evidence="2">
    <location>
        <begin position="181"/>
        <end position="183"/>
    </location>
</feature>
<dbReference type="InterPro" id="IPR002641">
    <property type="entry name" value="PNPLA_dom"/>
</dbReference>
<evidence type="ECO:0000256" key="2">
    <source>
        <dbReference type="PROSITE-ProRule" id="PRU01161"/>
    </source>
</evidence>
<dbReference type="Proteomes" id="UP001525890">
    <property type="component" value="Unassembled WGS sequence"/>
</dbReference>
<keyword evidence="2" id="KW-0378">Hydrolase</keyword>
<accession>A0ABT2MPF8</accession>
<evidence type="ECO:0000259" key="3">
    <source>
        <dbReference type="PROSITE" id="PS51635"/>
    </source>
</evidence>
<feature type="active site" description="Nucleophile" evidence="2">
    <location>
        <position position="44"/>
    </location>
</feature>
<dbReference type="PANTHER" id="PTHR24138:SF10">
    <property type="entry name" value="PHOSPHOLIPASE A2"/>
    <property type="match status" value="1"/>
</dbReference>
<feature type="short sequence motif" description="GXGXXG" evidence="2">
    <location>
        <begin position="10"/>
        <end position="15"/>
    </location>
</feature>
<gene>
    <name evidence="4" type="ORF">NG799_05835</name>
</gene>
<proteinExistence type="predicted"/>
<dbReference type="EMBL" id="JAMXFF010000006">
    <property type="protein sequence ID" value="MCT7965850.1"/>
    <property type="molecule type" value="Genomic_DNA"/>
</dbReference>
<keyword evidence="1 2" id="KW-0443">Lipid metabolism</keyword>
<evidence type="ECO:0000256" key="1">
    <source>
        <dbReference type="ARBA" id="ARBA00023098"/>
    </source>
</evidence>
<dbReference type="SUPFAM" id="SSF52151">
    <property type="entry name" value="FabD/lysophospholipase-like"/>
    <property type="match status" value="1"/>
</dbReference>
<reference evidence="4 5" key="1">
    <citation type="journal article" date="2022" name="Front. Microbiol.">
        <title>High genomic differentiation and limited gene flow indicate recent cryptic speciation within the genus Laspinema (cyanobacteria).</title>
        <authorList>
            <person name="Stanojkovic A."/>
            <person name="Skoupy S."/>
            <person name="Skaloud P."/>
            <person name="Dvorak P."/>
        </authorList>
    </citation>
    <scope>NUCLEOTIDE SEQUENCE [LARGE SCALE GENOMIC DNA]</scope>
    <source>
        <strain evidence="4 5">D2a</strain>
    </source>
</reference>
<dbReference type="Pfam" id="PF01734">
    <property type="entry name" value="Patatin"/>
    <property type="match status" value="1"/>
</dbReference>
<dbReference type="CDD" id="cd07199">
    <property type="entry name" value="Pat17_PNPLA8_PNPLA9_like"/>
    <property type="match status" value="1"/>
</dbReference>
<organism evidence="4 5">
    <name type="scientific">Laspinema palackyanum D2a</name>
    <dbReference type="NCBI Taxonomy" id="2953684"/>
    <lineage>
        <taxon>Bacteria</taxon>
        <taxon>Bacillati</taxon>
        <taxon>Cyanobacteriota</taxon>
        <taxon>Cyanophyceae</taxon>
        <taxon>Oscillatoriophycideae</taxon>
        <taxon>Oscillatoriales</taxon>
        <taxon>Laspinemataceae</taxon>
        <taxon>Laspinema</taxon>
        <taxon>Laspinema palackyanum</taxon>
    </lineage>
</organism>
<evidence type="ECO:0000313" key="4">
    <source>
        <dbReference type="EMBL" id="MCT7965850.1"/>
    </source>
</evidence>
<dbReference type="PROSITE" id="PS51635">
    <property type="entry name" value="PNPLA"/>
    <property type="match status" value="1"/>
</dbReference>
<dbReference type="RefSeq" id="WP_368005527.1">
    <property type="nucleotide sequence ID" value="NZ_JAMXFF010000006.1"/>
</dbReference>
<name>A0ABT2MPF8_9CYAN</name>
<dbReference type="PANTHER" id="PTHR24138">
    <property type="entry name" value="INTRACELLLAR PHOSPHOLIPASE A FAMILY"/>
    <property type="match status" value="1"/>
</dbReference>